<dbReference type="SUPFAM" id="SSF55718">
    <property type="entry name" value="SCP-like"/>
    <property type="match status" value="1"/>
</dbReference>
<dbReference type="EMBL" id="WNZX01000017">
    <property type="protein sequence ID" value="MUG72770.1"/>
    <property type="molecule type" value="Genomic_DNA"/>
</dbReference>
<dbReference type="PANTHER" id="PTHR37817">
    <property type="entry name" value="N-ACETYLTRANSFERASE EIS"/>
    <property type="match status" value="1"/>
</dbReference>
<keyword evidence="2" id="KW-0808">Transferase</keyword>
<dbReference type="Gene3D" id="3.30.1050.10">
    <property type="entry name" value="SCP2 sterol-binding domain"/>
    <property type="match status" value="1"/>
</dbReference>
<dbReference type="PROSITE" id="PS51186">
    <property type="entry name" value="GNAT"/>
    <property type="match status" value="1"/>
</dbReference>
<gene>
    <name evidence="2" type="ORF">GNP93_19075</name>
</gene>
<proteinExistence type="predicted"/>
<organism evidence="2 3">
    <name type="scientific">Paenibacillus validus</name>
    <dbReference type="NCBI Taxonomy" id="44253"/>
    <lineage>
        <taxon>Bacteria</taxon>
        <taxon>Bacillati</taxon>
        <taxon>Bacillota</taxon>
        <taxon>Bacilli</taxon>
        <taxon>Bacillales</taxon>
        <taxon>Paenibacillaceae</taxon>
        <taxon>Paenibacillus</taxon>
    </lineage>
</organism>
<dbReference type="AlphaFoldDB" id="A0A7X2ZED1"/>
<dbReference type="Pfam" id="PF13527">
    <property type="entry name" value="Acetyltransf_9"/>
    <property type="match status" value="1"/>
</dbReference>
<dbReference type="InterPro" id="IPR051554">
    <property type="entry name" value="Acetyltransferase_Eis"/>
</dbReference>
<dbReference type="Proteomes" id="UP000450917">
    <property type="component" value="Unassembled WGS sequence"/>
</dbReference>
<dbReference type="Pfam" id="PF17668">
    <property type="entry name" value="Acetyltransf_17"/>
    <property type="match status" value="1"/>
</dbReference>
<dbReference type="InterPro" id="IPR016181">
    <property type="entry name" value="Acyl_CoA_acyltransferase"/>
</dbReference>
<evidence type="ECO:0000313" key="3">
    <source>
        <dbReference type="Proteomes" id="UP000450917"/>
    </source>
</evidence>
<reference evidence="2 3" key="1">
    <citation type="submission" date="2019-11" db="EMBL/GenBank/DDBJ databases">
        <title>Draft genome sequences of five Paenibacillus species of dairy origin.</title>
        <authorList>
            <person name="Olajide A.M."/>
            <person name="Chen S."/>
            <person name="Lapointe G."/>
        </authorList>
    </citation>
    <scope>NUCLEOTIDE SEQUENCE [LARGE SCALE GENOMIC DNA]</scope>
    <source>
        <strain evidence="2 3">2CS3</strain>
    </source>
</reference>
<dbReference type="PANTHER" id="PTHR37817:SF1">
    <property type="entry name" value="N-ACETYLTRANSFERASE EIS"/>
    <property type="match status" value="1"/>
</dbReference>
<accession>A0A7X2ZED1</accession>
<name>A0A7X2ZED1_9BACL</name>
<dbReference type="InterPro" id="IPR025559">
    <property type="entry name" value="Eis_dom"/>
</dbReference>
<dbReference type="InterPro" id="IPR041380">
    <property type="entry name" value="Acetyltransf_17"/>
</dbReference>
<dbReference type="GO" id="GO:0034069">
    <property type="term" value="F:aminoglycoside N-acetyltransferase activity"/>
    <property type="evidence" value="ECO:0007669"/>
    <property type="project" value="TreeGrafter"/>
</dbReference>
<feature type="domain" description="N-acetyltransferase" evidence="1">
    <location>
        <begin position="5"/>
        <end position="160"/>
    </location>
</feature>
<evidence type="ECO:0000313" key="2">
    <source>
        <dbReference type="EMBL" id="MUG72770.1"/>
    </source>
</evidence>
<dbReference type="Pfam" id="PF13530">
    <property type="entry name" value="SCP2_2"/>
    <property type="match status" value="1"/>
</dbReference>
<protein>
    <submittedName>
        <fullName evidence="2">GNAT family N-acetyltransferase</fullName>
    </submittedName>
</protein>
<dbReference type="InterPro" id="IPR036527">
    <property type="entry name" value="SCP2_sterol-bd_dom_sf"/>
</dbReference>
<dbReference type="Gene3D" id="3.40.630.30">
    <property type="match status" value="2"/>
</dbReference>
<comment type="caution">
    <text evidence="2">The sequence shown here is derived from an EMBL/GenBank/DDBJ whole genome shotgun (WGS) entry which is preliminary data.</text>
</comment>
<evidence type="ECO:0000259" key="1">
    <source>
        <dbReference type="PROSITE" id="PS51186"/>
    </source>
</evidence>
<sequence length="410" mass="47920">MRCRMEIRALGQDDFETSLELTKYAFQLDFNEKDKEILRARFTKEQTWGIFDEVRLSAQLAIVPFETYINGTRVAIGGVTRVSTWPELRRQGLISKLILHSLKTMKENGQSLSFLVPFSFGFYRKYGWETYTEYKQYVLETAQFPPRVETNGYVERRDGDIELLSRVYEVYAARYNGTLVRPLDWWKSPIFQRKKGHAAVYFREDGTPAGYALYEIRKQSEHLKAKQFRVQRELLVHEFVFLDEDARWGLWSYLSNHDSMVERAVVTAPVDDALPFFLPDPRIQQEVLPYFMARIVDVQQFIEQYVFSATGESLKLAIRLTDKYAPWNDGLWELTINGEGRASINSMNENDTVSDRTAIRCDIQTLSALLLGYKRPEELHRIGRIGGVEEVLAQWEAIIPRRTTYMLDFF</sequence>
<dbReference type="GO" id="GO:0030649">
    <property type="term" value="P:aminoglycoside antibiotic catabolic process"/>
    <property type="evidence" value="ECO:0007669"/>
    <property type="project" value="TreeGrafter"/>
</dbReference>
<dbReference type="InterPro" id="IPR000182">
    <property type="entry name" value="GNAT_dom"/>
</dbReference>
<dbReference type="SUPFAM" id="SSF55729">
    <property type="entry name" value="Acyl-CoA N-acyltransferases (Nat)"/>
    <property type="match status" value="1"/>
</dbReference>
<keyword evidence="3" id="KW-1185">Reference proteome</keyword>